<comment type="caution">
    <text evidence="5">The sequence shown here is derived from an EMBL/GenBank/DDBJ whole genome shotgun (WGS) entry which is preliminary data.</text>
</comment>
<evidence type="ECO:0000256" key="3">
    <source>
        <dbReference type="ARBA" id="ARBA00022801"/>
    </source>
</evidence>
<sequence length="372" mass="41172">MDFSVLFTVILSISVTIFISAEATKTFRPIRTLFQFGDSLSDTGNVIRLLPVGPTLPAARLPYGETFPGRPTGRWSDGRLIIDYTTMALGLPLVDPYLDKNASFRNGVNFAVAGATALNASFFLSRGILVSSVGSLDTQLRSFRTYLASICTTPRECGDYLKRALIFVGEIGGNDINYPLSQGRSLEEIRTYVPFINQAIANATREIIRAGATRLVVPGNFPIGCFPFVLAASASNDSAMYDELGCVRSANDLAIYQNSNLQITLDALRREFPYVSIIYADYYNALLTTFRKAPLFGFNRTTLLTPCCKSRRYNLLSSEFCGNPTVPVCPDPGQYIHWDGYHLTQEAYRRISQYVLPNILPTIMVISTTTCR</sequence>
<keyword evidence="3 5" id="KW-0378">Hydrolase</keyword>
<dbReference type="InterPro" id="IPR036514">
    <property type="entry name" value="SGNH_hydro_sf"/>
</dbReference>
<protein>
    <submittedName>
        <fullName evidence="5">Acetylajmaline esterase</fullName>
        <ecNumber evidence="5">3.1.1.80</ecNumber>
    </submittedName>
</protein>
<evidence type="ECO:0000313" key="6">
    <source>
        <dbReference type="Proteomes" id="UP001567538"/>
    </source>
</evidence>
<dbReference type="Pfam" id="PF00657">
    <property type="entry name" value="Lipase_GDSL"/>
    <property type="match status" value="1"/>
</dbReference>
<proteinExistence type="inferred from homology"/>
<evidence type="ECO:0000256" key="2">
    <source>
        <dbReference type="ARBA" id="ARBA00022729"/>
    </source>
</evidence>
<reference evidence="5 6" key="1">
    <citation type="submission" date="2024-06" db="EMBL/GenBank/DDBJ databases">
        <title>A chromosome level genome sequence of Diviner's sage (Salvia divinorum).</title>
        <authorList>
            <person name="Ford S.A."/>
            <person name="Ro D.-K."/>
            <person name="Ness R.W."/>
            <person name="Phillips M.A."/>
        </authorList>
    </citation>
    <scope>NUCLEOTIDE SEQUENCE [LARGE SCALE GENOMIC DNA]</scope>
    <source>
        <strain evidence="5">SAF-2024a</strain>
        <tissue evidence="5">Leaf</tissue>
    </source>
</reference>
<dbReference type="Proteomes" id="UP001567538">
    <property type="component" value="Unassembled WGS sequence"/>
</dbReference>
<dbReference type="InterPro" id="IPR035669">
    <property type="entry name" value="SGNH_plant_lipase-like"/>
</dbReference>
<keyword evidence="6" id="KW-1185">Reference proteome</keyword>
<dbReference type="GO" id="GO:0033879">
    <property type="term" value="F:acetylajmaline esterase activity"/>
    <property type="evidence" value="ECO:0007669"/>
    <property type="project" value="UniProtKB-EC"/>
</dbReference>
<dbReference type="CDD" id="cd01837">
    <property type="entry name" value="SGNH_plant_lipase_like"/>
    <property type="match status" value="1"/>
</dbReference>
<evidence type="ECO:0000256" key="1">
    <source>
        <dbReference type="ARBA" id="ARBA00008668"/>
    </source>
</evidence>
<dbReference type="InterPro" id="IPR001087">
    <property type="entry name" value="GDSL"/>
</dbReference>
<keyword evidence="4" id="KW-0325">Glycoprotein</keyword>
<dbReference type="SUPFAM" id="SSF52266">
    <property type="entry name" value="SGNH hydrolase"/>
    <property type="match status" value="1"/>
</dbReference>
<dbReference type="EMBL" id="JBEAFC010000008">
    <property type="protein sequence ID" value="KAL1543101.1"/>
    <property type="molecule type" value="Genomic_DNA"/>
</dbReference>
<comment type="similarity">
    <text evidence="1">Belongs to the 'GDSL' lipolytic enzyme family.</text>
</comment>
<dbReference type="EC" id="3.1.1.80" evidence="5"/>
<dbReference type="AlphaFoldDB" id="A0ABD1GJF0"/>
<organism evidence="5 6">
    <name type="scientific">Salvia divinorum</name>
    <name type="common">Maria pastora</name>
    <name type="synonym">Diviner's sage</name>
    <dbReference type="NCBI Taxonomy" id="28513"/>
    <lineage>
        <taxon>Eukaryota</taxon>
        <taxon>Viridiplantae</taxon>
        <taxon>Streptophyta</taxon>
        <taxon>Embryophyta</taxon>
        <taxon>Tracheophyta</taxon>
        <taxon>Spermatophyta</taxon>
        <taxon>Magnoliopsida</taxon>
        <taxon>eudicotyledons</taxon>
        <taxon>Gunneridae</taxon>
        <taxon>Pentapetalae</taxon>
        <taxon>asterids</taxon>
        <taxon>lamiids</taxon>
        <taxon>Lamiales</taxon>
        <taxon>Lamiaceae</taxon>
        <taxon>Nepetoideae</taxon>
        <taxon>Mentheae</taxon>
        <taxon>Salviinae</taxon>
        <taxon>Salvia</taxon>
        <taxon>Salvia subgen. Calosphace</taxon>
    </lineage>
</organism>
<evidence type="ECO:0000313" key="5">
    <source>
        <dbReference type="EMBL" id="KAL1543101.1"/>
    </source>
</evidence>
<name>A0ABD1GJF0_SALDI</name>
<evidence type="ECO:0000256" key="4">
    <source>
        <dbReference type="ARBA" id="ARBA00023180"/>
    </source>
</evidence>
<dbReference type="PANTHER" id="PTHR22835:SF677">
    <property type="entry name" value="ACETYLAJMALAN ESTERASE-LIKE"/>
    <property type="match status" value="1"/>
</dbReference>
<dbReference type="PANTHER" id="PTHR22835">
    <property type="entry name" value="ZINC FINGER FYVE DOMAIN CONTAINING PROTEIN"/>
    <property type="match status" value="1"/>
</dbReference>
<dbReference type="Gene3D" id="3.40.50.1110">
    <property type="entry name" value="SGNH hydrolase"/>
    <property type="match status" value="1"/>
</dbReference>
<gene>
    <name evidence="5" type="ORF">AAHA92_20115</name>
</gene>
<keyword evidence="2" id="KW-0732">Signal</keyword>
<accession>A0ABD1GJF0</accession>